<gene>
    <name evidence="1" type="ORF">BV25DRAFT_1827579</name>
</gene>
<dbReference type="EMBL" id="MU277217">
    <property type="protein sequence ID" value="KAI0060702.1"/>
    <property type="molecule type" value="Genomic_DNA"/>
</dbReference>
<sequence>MKLHAFAALFSLAALAEAHDARSPLAARRAHHAKRQANLAGAASSPAPSAPAPSAPAPSGPAPSAIAVTASTTSAATSAAAAATAPPSAPQTGAESVPPLIDITSGMPSGTSLALAATYTAGAKPPIAGAPPLPTPFVFNVNDWPAQDKLPDITSDEVQGWMKELDGFDIPDWSPTVDGTCADDPNSVAQAADRGWWTCGGYTRSTDITACPKKYDWGLSFDDGPSPYSTKLLNYLDAQDIQATFFVVGSRVVERPDVLREEYMSGHEISVHTWSHKYLTTLTNEEIVAELGWTRKAIQTVLGVTPTTMRPPYGDIDDRVRAISLAMGLVPIIWTSAPQSGPFDTNDWRVAGGLVDPQTSFNIFEGILGNASTLNTGLDPHSLINPPFQYLKPIGQCTGIPPPNLYLESNTNTSFPYTNHTTSSGKLGGSSAGNTTTTGGSEVTKNSASANLGLSGLAAVAAVGAAVLHAMLF</sequence>
<reference evidence="1" key="2">
    <citation type="journal article" date="2022" name="New Phytol.">
        <title>Evolutionary transition to the ectomycorrhizal habit in the genomes of a hyperdiverse lineage of mushroom-forming fungi.</title>
        <authorList>
            <person name="Looney B."/>
            <person name="Miyauchi S."/>
            <person name="Morin E."/>
            <person name="Drula E."/>
            <person name="Courty P.E."/>
            <person name="Kohler A."/>
            <person name="Kuo A."/>
            <person name="LaButti K."/>
            <person name="Pangilinan J."/>
            <person name="Lipzen A."/>
            <person name="Riley R."/>
            <person name="Andreopoulos W."/>
            <person name="He G."/>
            <person name="Johnson J."/>
            <person name="Nolan M."/>
            <person name="Tritt A."/>
            <person name="Barry K.W."/>
            <person name="Grigoriev I.V."/>
            <person name="Nagy L.G."/>
            <person name="Hibbett D."/>
            <person name="Henrissat B."/>
            <person name="Matheny P.B."/>
            <person name="Labbe J."/>
            <person name="Martin F.M."/>
        </authorList>
    </citation>
    <scope>NUCLEOTIDE SEQUENCE</scope>
    <source>
        <strain evidence="1">HHB10654</strain>
    </source>
</reference>
<organism evidence="1 2">
    <name type="scientific">Artomyces pyxidatus</name>
    <dbReference type="NCBI Taxonomy" id="48021"/>
    <lineage>
        <taxon>Eukaryota</taxon>
        <taxon>Fungi</taxon>
        <taxon>Dikarya</taxon>
        <taxon>Basidiomycota</taxon>
        <taxon>Agaricomycotina</taxon>
        <taxon>Agaricomycetes</taxon>
        <taxon>Russulales</taxon>
        <taxon>Auriscalpiaceae</taxon>
        <taxon>Artomyces</taxon>
    </lineage>
</organism>
<proteinExistence type="predicted"/>
<comment type="caution">
    <text evidence="1">The sequence shown here is derived from an EMBL/GenBank/DDBJ whole genome shotgun (WGS) entry which is preliminary data.</text>
</comment>
<protein>
    <submittedName>
        <fullName evidence="1">Uncharacterized protein</fullName>
    </submittedName>
</protein>
<evidence type="ECO:0000313" key="2">
    <source>
        <dbReference type="Proteomes" id="UP000814140"/>
    </source>
</evidence>
<evidence type="ECO:0000313" key="1">
    <source>
        <dbReference type="EMBL" id="KAI0060702.1"/>
    </source>
</evidence>
<name>A0ACB8SX20_9AGAM</name>
<keyword evidence="2" id="KW-1185">Reference proteome</keyword>
<dbReference type="Proteomes" id="UP000814140">
    <property type="component" value="Unassembled WGS sequence"/>
</dbReference>
<accession>A0ACB8SX20</accession>
<reference evidence="1" key="1">
    <citation type="submission" date="2021-03" db="EMBL/GenBank/DDBJ databases">
        <authorList>
            <consortium name="DOE Joint Genome Institute"/>
            <person name="Ahrendt S."/>
            <person name="Looney B.P."/>
            <person name="Miyauchi S."/>
            <person name="Morin E."/>
            <person name="Drula E."/>
            <person name="Courty P.E."/>
            <person name="Chicoki N."/>
            <person name="Fauchery L."/>
            <person name="Kohler A."/>
            <person name="Kuo A."/>
            <person name="Labutti K."/>
            <person name="Pangilinan J."/>
            <person name="Lipzen A."/>
            <person name="Riley R."/>
            <person name="Andreopoulos W."/>
            <person name="He G."/>
            <person name="Johnson J."/>
            <person name="Barry K.W."/>
            <person name="Grigoriev I.V."/>
            <person name="Nagy L."/>
            <person name="Hibbett D."/>
            <person name="Henrissat B."/>
            <person name="Matheny P.B."/>
            <person name="Labbe J."/>
            <person name="Martin F."/>
        </authorList>
    </citation>
    <scope>NUCLEOTIDE SEQUENCE</scope>
    <source>
        <strain evidence="1">HHB10654</strain>
    </source>
</reference>